<keyword evidence="2" id="KW-1185">Reference proteome</keyword>
<dbReference type="EMBL" id="AWGJ01000005">
    <property type="protein sequence ID" value="ODN79293.1"/>
    <property type="molecule type" value="Genomic_DNA"/>
</dbReference>
<reference evidence="1 2" key="1">
    <citation type="submission" date="2016-06" db="EMBL/GenBank/DDBJ databases">
        <title>Evolution of pathogenesis and genome organization in the Tremellales.</title>
        <authorList>
            <person name="Cuomo C."/>
            <person name="Litvintseva A."/>
            <person name="Heitman J."/>
            <person name="Chen Y."/>
            <person name="Sun S."/>
            <person name="Springer D."/>
            <person name="Dromer F."/>
            <person name="Young S."/>
            <person name="Zeng Q."/>
            <person name="Chapman S."/>
            <person name="Gujja S."/>
            <person name="Saif S."/>
            <person name="Birren B."/>
        </authorList>
    </citation>
    <scope>NUCLEOTIDE SEQUENCE [LARGE SCALE GENOMIC DNA]</scope>
    <source>
        <strain evidence="1 2">CBS 6039</strain>
    </source>
</reference>
<sequence length="132" mass="14815">MNAWDFLTCLPTILLTRLPPLSLAAVVLPPVLFAAYLWLQFLVVRLESENQLDLRQSLGQFSVSWFAELEKSTRGRKKYKSTMDLYCERADLPSPELVPGAAPDLTSDLANCMTRRTEEYLDGLLPPPSPSS</sequence>
<dbReference type="Proteomes" id="UP000094065">
    <property type="component" value="Unassembled WGS sequence"/>
</dbReference>
<evidence type="ECO:0000313" key="1">
    <source>
        <dbReference type="EMBL" id="ODN79293.1"/>
    </source>
</evidence>
<name>A0A1E3HSE9_9TREE</name>
<dbReference type="GeneID" id="30154614"/>
<dbReference type="RefSeq" id="XP_018994140.1">
    <property type="nucleotide sequence ID" value="XM_019137114.1"/>
</dbReference>
<evidence type="ECO:0000313" key="2">
    <source>
        <dbReference type="Proteomes" id="UP000094065"/>
    </source>
</evidence>
<accession>A0A1E3HSE9</accession>
<protein>
    <submittedName>
        <fullName evidence="1">Uncharacterized protein</fullName>
    </submittedName>
</protein>
<organism evidence="1 2">
    <name type="scientific">Cryptococcus amylolentus CBS 6039</name>
    <dbReference type="NCBI Taxonomy" id="1295533"/>
    <lineage>
        <taxon>Eukaryota</taxon>
        <taxon>Fungi</taxon>
        <taxon>Dikarya</taxon>
        <taxon>Basidiomycota</taxon>
        <taxon>Agaricomycotina</taxon>
        <taxon>Tremellomycetes</taxon>
        <taxon>Tremellales</taxon>
        <taxon>Cryptococcaceae</taxon>
        <taxon>Cryptococcus</taxon>
    </lineage>
</organism>
<gene>
    <name evidence="1" type="ORF">L202_03305</name>
</gene>
<dbReference type="AlphaFoldDB" id="A0A1E3HSE9"/>
<proteinExistence type="predicted"/>
<comment type="caution">
    <text evidence="1">The sequence shown here is derived from an EMBL/GenBank/DDBJ whole genome shotgun (WGS) entry which is preliminary data.</text>
</comment>